<dbReference type="RefSeq" id="WP_069094012.1">
    <property type="nucleotide sequence ID" value="NZ_MASI01000001.1"/>
</dbReference>
<dbReference type="Pfam" id="PF09176">
    <property type="entry name" value="Mpt_N"/>
    <property type="match status" value="1"/>
</dbReference>
<dbReference type="InterPro" id="IPR036291">
    <property type="entry name" value="NAD(P)-bd_dom_sf"/>
</dbReference>
<dbReference type="PATRIC" id="fig|1177755.3.peg.622"/>
<organism evidence="3 4">
    <name type="scientific">Methyloligella halotolerans</name>
    <dbReference type="NCBI Taxonomy" id="1177755"/>
    <lineage>
        <taxon>Bacteria</taxon>
        <taxon>Pseudomonadati</taxon>
        <taxon>Pseudomonadota</taxon>
        <taxon>Alphaproteobacteria</taxon>
        <taxon>Hyphomicrobiales</taxon>
        <taxon>Hyphomicrobiaceae</taxon>
        <taxon>Methyloligella</taxon>
    </lineage>
</organism>
<keyword evidence="1 3" id="KW-0560">Oxidoreductase</keyword>
<evidence type="ECO:0000256" key="1">
    <source>
        <dbReference type="ARBA" id="ARBA00023002"/>
    </source>
</evidence>
<sequence length="298" mass="31614">MAHRHILHMLTPLKYMSPFDVNMAVDAGFDVVIPYTSVTESDVNGLVQDAIFSRGPEGVKQTGIFIGGKRAIEALNMMDKAKEAMVPPFEISVFADPAGSFTTAAAMVACANKALEDKFDTGLDGKRIAIYGGTGVVGFASAVIAGLHGATPVLVGYDGPERVRRLAEESNARFDANLQYADGSTESQKTEILKECDLTFSAGPAGRQLLTTNQLKEADKLLVAADVNAVPPAGIEGIGIQDNGKPIDGLKTVGIGALAIGDVKYKTEAGLFKKMLESDKPLYLDFRDAYDLAKTIAP</sequence>
<comment type="caution">
    <text evidence="3">The sequence shown here is derived from an EMBL/GenBank/DDBJ whole genome shotgun (WGS) entry which is preliminary data.</text>
</comment>
<dbReference type="SUPFAM" id="SSF51735">
    <property type="entry name" value="NAD(P)-binding Rossmann-fold domains"/>
    <property type="match status" value="1"/>
</dbReference>
<feature type="domain" description="Methylene-tetrahydromethanopterin dehydrogenase N-terminal" evidence="2">
    <location>
        <begin position="18"/>
        <end position="98"/>
    </location>
</feature>
<dbReference type="Proteomes" id="UP000095087">
    <property type="component" value="Unassembled WGS sequence"/>
</dbReference>
<accession>A0A1E2S387</accession>
<dbReference type="InterPro" id="IPR046346">
    <property type="entry name" value="Aminoacid_DH-like_N_sf"/>
</dbReference>
<gene>
    <name evidence="3" type="ORF">A7A08_00623</name>
</gene>
<dbReference type="SUPFAM" id="SSF53223">
    <property type="entry name" value="Aminoacid dehydrogenase-like, N-terminal domain"/>
    <property type="match status" value="1"/>
</dbReference>
<protein>
    <submittedName>
        <fullName evidence="3">NAD(P)-dependent methylenetetrahydromethanopterin dehydrogenase</fullName>
        <ecNumber evidence="3">1.5.1.-</ecNumber>
    </submittedName>
</protein>
<reference evidence="3 4" key="1">
    <citation type="submission" date="2016-07" db="EMBL/GenBank/DDBJ databases">
        <title>Draft genome sequence of Methyloligella halotolerans C2T (VKM B-2706T=CCUG 61687T=DSM 25045T), a halotolerant polyhydroxybutyrate accumulating methylotroph.</title>
        <authorList>
            <person name="Vasilenko O.V."/>
            <person name="Doronina N.V."/>
            <person name="Poroshina M.N."/>
            <person name="Tarlachkov S.V."/>
            <person name="Trotsenko Y.A."/>
        </authorList>
    </citation>
    <scope>NUCLEOTIDE SEQUENCE [LARGE SCALE GENOMIC DNA]</scope>
    <source>
        <strain evidence="3 4">VKM B-2706</strain>
    </source>
</reference>
<evidence type="ECO:0000259" key="2">
    <source>
        <dbReference type="Pfam" id="PF09176"/>
    </source>
</evidence>
<name>A0A1E2S387_9HYPH</name>
<evidence type="ECO:0000313" key="4">
    <source>
        <dbReference type="Proteomes" id="UP000095087"/>
    </source>
</evidence>
<dbReference type="OrthoDB" id="7929761at2"/>
<proteinExistence type="predicted"/>
<dbReference type="STRING" id="1177755.A7A08_00623"/>
<dbReference type="EMBL" id="MASI01000001">
    <property type="protein sequence ID" value="ODA68789.1"/>
    <property type="molecule type" value="Genomic_DNA"/>
</dbReference>
<dbReference type="EC" id="1.5.1.-" evidence="3"/>
<dbReference type="Gene3D" id="3.40.50.10280">
    <property type="entry name" value="Methylene-tetrahydromethanopterin dehydrogenase, N-terminal domain"/>
    <property type="match status" value="1"/>
</dbReference>
<dbReference type="GO" id="GO:0016491">
    <property type="term" value="F:oxidoreductase activity"/>
    <property type="evidence" value="ECO:0007669"/>
    <property type="project" value="UniProtKB-KW"/>
</dbReference>
<evidence type="ECO:0000313" key="3">
    <source>
        <dbReference type="EMBL" id="ODA68789.1"/>
    </source>
</evidence>
<keyword evidence="4" id="KW-1185">Reference proteome</keyword>
<dbReference type="InterPro" id="IPR037089">
    <property type="entry name" value="Methyl-teptahyd_DH_N_sf"/>
</dbReference>
<dbReference type="InterPro" id="IPR015259">
    <property type="entry name" value="Methyl-teptahyd_DH_N"/>
</dbReference>
<dbReference type="AlphaFoldDB" id="A0A1E2S387"/>
<dbReference type="Gene3D" id="3.40.50.720">
    <property type="entry name" value="NAD(P)-binding Rossmann-like Domain"/>
    <property type="match status" value="1"/>
</dbReference>